<comment type="caution">
    <text evidence="2">The sequence shown here is derived from an EMBL/GenBank/DDBJ whole genome shotgun (WGS) entry which is preliminary data.</text>
</comment>
<organism evidence="2 3">
    <name type="scientific">Caerostris darwini</name>
    <dbReference type="NCBI Taxonomy" id="1538125"/>
    <lineage>
        <taxon>Eukaryota</taxon>
        <taxon>Metazoa</taxon>
        <taxon>Ecdysozoa</taxon>
        <taxon>Arthropoda</taxon>
        <taxon>Chelicerata</taxon>
        <taxon>Arachnida</taxon>
        <taxon>Araneae</taxon>
        <taxon>Araneomorphae</taxon>
        <taxon>Entelegynae</taxon>
        <taxon>Araneoidea</taxon>
        <taxon>Araneidae</taxon>
        <taxon>Caerostris</taxon>
    </lineage>
</organism>
<dbReference type="AlphaFoldDB" id="A0AAV4WYR4"/>
<evidence type="ECO:0000313" key="3">
    <source>
        <dbReference type="Proteomes" id="UP001054837"/>
    </source>
</evidence>
<sequence>MPFGIFKLKSPCYVQSFSYSVRNASVDVTSSFQRRRLPPFLDPIFVAATFTPHLTRRGVLLGNRPSSSPDPCPPGTHPQHPMTRPDHLAAEREESCFLLQILLFPPPPFSLLPSLMFY</sequence>
<evidence type="ECO:0000313" key="2">
    <source>
        <dbReference type="EMBL" id="GIY86673.1"/>
    </source>
</evidence>
<reference evidence="2 3" key="1">
    <citation type="submission" date="2021-06" db="EMBL/GenBank/DDBJ databases">
        <title>Caerostris darwini draft genome.</title>
        <authorList>
            <person name="Kono N."/>
            <person name="Arakawa K."/>
        </authorList>
    </citation>
    <scope>NUCLEOTIDE SEQUENCE [LARGE SCALE GENOMIC DNA]</scope>
</reference>
<protein>
    <submittedName>
        <fullName evidence="2">Uncharacterized protein</fullName>
    </submittedName>
</protein>
<evidence type="ECO:0000256" key="1">
    <source>
        <dbReference type="SAM" id="MobiDB-lite"/>
    </source>
</evidence>
<feature type="region of interest" description="Disordered" evidence="1">
    <location>
        <begin position="60"/>
        <end position="86"/>
    </location>
</feature>
<gene>
    <name evidence="2" type="ORF">CDAR_468271</name>
</gene>
<accession>A0AAV4WYR4</accession>
<keyword evidence="3" id="KW-1185">Reference proteome</keyword>
<proteinExistence type="predicted"/>
<dbReference type="EMBL" id="BPLQ01015235">
    <property type="protein sequence ID" value="GIY86673.1"/>
    <property type="molecule type" value="Genomic_DNA"/>
</dbReference>
<dbReference type="Proteomes" id="UP001054837">
    <property type="component" value="Unassembled WGS sequence"/>
</dbReference>
<name>A0AAV4WYR4_9ARAC</name>